<dbReference type="EMBL" id="FOOT01000001">
    <property type="protein sequence ID" value="SFF93627.1"/>
    <property type="molecule type" value="Genomic_DNA"/>
</dbReference>
<name>A0A1I2MVW8_9BACT</name>
<organism evidence="1 2">
    <name type="scientific">Pontibacter chinhatensis</name>
    <dbReference type="NCBI Taxonomy" id="1436961"/>
    <lineage>
        <taxon>Bacteria</taxon>
        <taxon>Pseudomonadati</taxon>
        <taxon>Bacteroidota</taxon>
        <taxon>Cytophagia</taxon>
        <taxon>Cytophagales</taxon>
        <taxon>Hymenobacteraceae</taxon>
        <taxon>Pontibacter</taxon>
    </lineage>
</organism>
<dbReference type="STRING" id="1436961.SAMN05421739_101435"/>
<protein>
    <submittedName>
        <fullName evidence="1">Uncharacterized protein</fullName>
    </submittedName>
</protein>
<gene>
    <name evidence="1" type="ORF">SAMN05421739_101435</name>
</gene>
<sequence length="134" mass="15373">MAIFLFILASGVLYYAVYSLWTENEFFTINTQQGEKDNLKLVEKSLQELGWSFTCTSKNVVHADIRRWGAIVQSVVFVVDYKKVYINVKHKGTGTGRLPFFFGLNKKRKKQFLDKISSYSKVHNLDFCAASSTL</sequence>
<dbReference type="AlphaFoldDB" id="A0A1I2MVW8"/>
<evidence type="ECO:0000313" key="1">
    <source>
        <dbReference type="EMBL" id="SFF93627.1"/>
    </source>
</evidence>
<dbReference type="Proteomes" id="UP000198724">
    <property type="component" value="Unassembled WGS sequence"/>
</dbReference>
<evidence type="ECO:0000313" key="2">
    <source>
        <dbReference type="Proteomes" id="UP000198724"/>
    </source>
</evidence>
<keyword evidence="2" id="KW-1185">Reference proteome</keyword>
<accession>A0A1I2MVW8</accession>
<proteinExistence type="predicted"/>
<reference evidence="2" key="1">
    <citation type="submission" date="2016-10" db="EMBL/GenBank/DDBJ databases">
        <authorList>
            <person name="Varghese N."/>
            <person name="Submissions S."/>
        </authorList>
    </citation>
    <scope>NUCLEOTIDE SEQUENCE [LARGE SCALE GENOMIC DNA]</scope>
    <source>
        <strain evidence="2">LP51</strain>
    </source>
</reference>